<evidence type="ECO:0000313" key="2">
    <source>
        <dbReference type="EMBL" id="KAF2321787.1"/>
    </source>
</evidence>
<accession>A0A6A6N8T0</accession>
<dbReference type="EMBL" id="JAAGAX010000002">
    <property type="protein sequence ID" value="KAF2321787.1"/>
    <property type="molecule type" value="Genomic_DNA"/>
</dbReference>
<dbReference type="GO" id="GO:0036297">
    <property type="term" value="P:interstrand cross-link repair"/>
    <property type="evidence" value="ECO:0007669"/>
    <property type="project" value="TreeGrafter"/>
</dbReference>
<gene>
    <name evidence="2" type="ORF">GH714_002824</name>
</gene>
<dbReference type="Pfam" id="PF09810">
    <property type="entry name" value="Exo5"/>
    <property type="match status" value="1"/>
</dbReference>
<dbReference type="PANTHER" id="PTHR14464">
    <property type="entry name" value="EXONUCLEASE V"/>
    <property type="match status" value="1"/>
</dbReference>
<name>A0A6A6N8T0_HEVBR</name>
<comment type="caution">
    <text evidence="2">The sequence shown here is derived from an EMBL/GenBank/DDBJ whole genome shotgun (WGS) entry which is preliminary data.</text>
</comment>
<dbReference type="GO" id="GO:0045145">
    <property type="term" value="F:single-stranded DNA 5'-3' DNA exonuclease activity"/>
    <property type="evidence" value="ECO:0007669"/>
    <property type="project" value="InterPro"/>
</dbReference>
<proteinExistence type="inferred from homology"/>
<organism evidence="2 3">
    <name type="scientific">Hevea brasiliensis</name>
    <name type="common">Para rubber tree</name>
    <name type="synonym">Siphonia brasiliensis</name>
    <dbReference type="NCBI Taxonomy" id="3981"/>
    <lineage>
        <taxon>Eukaryota</taxon>
        <taxon>Viridiplantae</taxon>
        <taxon>Streptophyta</taxon>
        <taxon>Embryophyta</taxon>
        <taxon>Tracheophyta</taxon>
        <taxon>Spermatophyta</taxon>
        <taxon>Magnoliopsida</taxon>
        <taxon>eudicotyledons</taxon>
        <taxon>Gunneridae</taxon>
        <taxon>Pentapetalae</taxon>
        <taxon>rosids</taxon>
        <taxon>fabids</taxon>
        <taxon>Malpighiales</taxon>
        <taxon>Euphorbiaceae</taxon>
        <taxon>Crotonoideae</taxon>
        <taxon>Micrandreae</taxon>
        <taxon>Hevea</taxon>
    </lineage>
</organism>
<dbReference type="AlphaFoldDB" id="A0A6A6N8T0"/>
<reference evidence="2 3" key="1">
    <citation type="journal article" date="2020" name="Mol. Plant">
        <title>The Chromosome-Based Rubber Tree Genome Provides New Insights into Spurge Genome Evolution and Rubber Biosynthesis.</title>
        <authorList>
            <person name="Liu J."/>
            <person name="Shi C."/>
            <person name="Shi C.C."/>
            <person name="Li W."/>
            <person name="Zhang Q.J."/>
            <person name="Zhang Y."/>
            <person name="Li K."/>
            <person name="Lu H.F."/>
            <person name="Shi C."/>
            <person name="Zhu S.T."/>
            <person name="Xiao Z.Y."/>
            <person name="Nan H."/>
            <person name="Yue Y."/>
            <person name="Zhu X.G."/>
            <person name="Wu Y."/>
            <person name="Hong X.N."/>
            <person name="Fan G.Y."/>
            <person name="Tong Y."/>
            <person name="Zhang D."/>
            <person name="Mao C.L."/>
            <person name="Liu Y.L."/>
            <person name="Hao S.J."/>
            <person name="Liu W.Q."/>
            <person name="Lv M.Q."/>
            <person name="Zhang H.B."/>
            <person name="Liu Y."/>
            <person name="Hu-Tang G.R."/>
            <person name="Wang J.P."/>
            <person name="Wang J.H."/>
            <person name="Sun Y.H."/>
            <person name="Ni S.B."/>
            <person name="Chen W.B."/>
            <person name="Zhang X.C."/>
            <person name="Jiao Y.N."/>
            <person name="Eichler E.E."/>
            <person name="Li G.H."/>
            <person name="Liu X."/>
            <person name="Gao L.Z."/>
        </authorList>
    </citation>
    <scope>NUCLEOTIDE SEQUENCE [LARGE SCALE GENOMIC DNA]</scope>
    <source>
        <strain evidence="3">cv. GT1</strain>
        <tissue evidence="2">Leaf</tissue>
    </source>
</reference>
<evidence type="ECO:0000313" key="3">
    <source>
        <dbReference type="Proteomes" id="UP000467840"/>
    </source>
</evidence>
<dbReference type="PANTHER" id="PTHR14464:SF4">
    <property type="entry name" value="EXONUCLEASE V"/>
    <property type="match status" value="1"/>
</dbReference>
<dbReference type="Proteomes" id="UP000467840">
    <property type="component" value="Chromosome 11"/>
</dbReference>
<protein>
    <submittedName>
        <fullName evidence="2">Uncharacterized protein</fullName>
    </submittedName>
</protein>
<dbReference type="InterPro" id="IPR019190">
    <property type="entry name" value="EXOV"/>
</dbReference>
<evidence type="ECO:0000256" key="1">
    <source>
        <dbReference type="ARBA" id="ARBA00009797"/>
    </source>
</evidence>
<keyword evidence="3" id="KW-1185">Reference proteome</keyword>
<sequence length="316" mass="35273">MTESPSQDANDVATTNPSVPEIPIEIVSEEEMALIEAALAATRSCLSSSVFPAICSPSSSSLFLNNARSIRSITSLSKRRVPGGCSESDIEDLGSTQKKNPVAESLFHRFRKRRGLSVTDITSAEWCEKQTEFGLLFGKIKITKAMKAGHDRHVKLEEEVVKRVKVSVESAEDAWALKFINFITCANQLLFEGLTRFGLLKLVSVGKSFLILQNSDCVILHTWDLVIFDRTLDDVVRYFRNTCSMLLPADNQMLLRYELQKDNSVIGEDQFAYDPDWLNGQIQGSLKFWLVKEKPVSLLRKSGGNAGFVNLLQYAL</sequence>
<comment type="similarity">
    <text evidence="1">Belongs to the EXO5 family.</text>
</comment>
<dbReference type="GO" id="GO:0005634">
    <property type="term" value="C:nucleus"/>
    <property type="evidence" value="ECO:0007669"/>
    <property type="project" value="TreeGrafter"/>
</dbReference>